<feature type="coiled-coil region" evidence="8">
    <location>
        <begin position="160"/>
        <end position="245"/>
    </location>
</feature>
<dbReference type="PANTHER" id="PTHR14432">
    <property type="entry name" value="PROSAPIP2 PROTEIN/5-AZACYTIDINE INDUCED GENE 2"/>
    <property type="match status" value="1"/>
</dbReference>
<keyword evidence="11" id="KW-1185">Reference proteome</keyword>
<organism evidence="10 11">
    <name type="scientific">Pelobates cultripes</name>
    <name type="common">Western spadefoot toad</name>
    <dbReference type="NCBI Taxonomy" id="61616"/>
    <lineage>
        <taxon>Eukaryota</taxon>
        <taxon>Metazoa</taxon>
        <taxon>Chordata</taxon>
        <taxon>Craniata</taxon>
        <taxon>Vertebrata</taxon>
        <taxon>Euteleostomi</taxon>
        <taxon>Amphibia</taxon>
        <taxon>Batrachia</taxon>
        <taxon>Anura</taxon>
        <taxon>Pelobatoidea</taxon>
        <taxon>Pelobatidae</taxon>
        <taxon>Pelobates</taxon>
    </lineage>
</organism>
<dbReference type="AlphaFoldDB" id="A0AAD1RX42"/>
<sequence>MERAADTMTRLSPVSASSHSSCGKQVALRTGKAPVVMDSNLDDDICILTHEKADCIPRKDQQTPFSSSSGEASVASHFALVTAYEDIKKRLKDTEKENNYLKKRLRLLEEKLCGKHAEEASTVGHEQEHGGWVGGKQVNKAYSAFREVCIERDKLKNKLNLSEQEKLESTKTLNEQLQAKEVELLQVKSELETHQVMQSLSKTPSDWEIEKLNRELKIRSVEQELKLLQEECRNLQAELQRTKDSSLEKRLSSRHCLQEHETASESSMRQAYWELKKEMSNLHVVTEVQAEVLRKLKGTIAATKKASQSAPVQCEDDLARNCSGLHLTATGNKVPFAHEHKFEHSRISISGPPPHSYKNTLYEKTELTSHAGERPIPVGGTDCDNVDFFPKSSLEENSWVMPSPPKPSETLFWEPKNNSMANNLSQFYNPNYPFKS</sequence>
<name>A0AAD1RX42_PELCU</name>
<accession>A0AAD1RX42</accession>
<protein>
    <recommendedName>
        <fullName evidence="6">5-azacytidine-induced protein 2</fullName>
    </recommendedName>
</protein>
<keyword evidence="3" id="KW-0597">Phosphoprotein</keyword>
<evidence type="ECO:0000313" key="10">
    <source>
        <dbReference type="EMBL" id="CAH2282959.1"/>
    </source>
</evidence>
<dbReference type="GO" id="GO:0005737">
    <property type="term" value="C:cytoplasm"/>
    <property type="evidence" value="ECO:0007669"/>
    <property type="project" value="UniProtKB-SubCell"/>
</dbReference>
<feature type="domain" description="Tbk1/Ikki binding" evidence="9">
    <location>
        <begin position="265"/>
        <end position="317"/>
    </location>
</feature>
<evidence type="ECO:0000256" key="3">
    <source>
        <dbReference type="ARBA" id="ARBA00022553"/>
    </source>
</evidence>
<dbReference type="InterPro" id="IPR051891">
    <property type="entry name" value="TBK1-IKBKE_adapters"/>
</dbReference>
<keyword evidence="5 8" id="KW-0175">Coiled coil</keyword>
<evidence type="ECO:0000313" key="11">
    <source>
        <dbReference type="Proteomes" id="UP001295444"/>
    </source>
</evidence>
<evidence type="ECO:0000256" key="7">
    <source>
        <dbReference type="ARBA" id="ARBA00045676"/>
    </source>
</evidence>
<dbReference type="Proteomes" id="UP001295444">
    <property type="component" value="Chromosome 04"/>
</dbReference>
<evidence type="ECO:0000256" key="4">
    <source>
        <dbReference type="ARBA" id="ARBA00022843"/>
    </source>
</evidence>
<evidence type="ECO:0000256" key="2">
    <source>
        <dbReference type="ARBA" id="ARBA00022490"/>
    </source>
</evidence>
<evidence type="ECO:0000256" key="8">
    <source>
        <dbReference type="SAM" id="Coils"/>
    </source>
</evidence>
<dbReference type="EMBL" id="OW240915">
    <property type="protein sequence ID" value="CAH2282959.1"/>
    <property type="molecule type" value="Genomic_DNA"/>
</dbReference>
<comment type="subcellular location">
    <subcellularLocation>
        <location evidence="1">Cytoplasm</location>
    </subcellularLocation>
</comment>
<reference evidence="10" key="1">
    <citation type="submission" date="2022-03" db="EMBL/GenBank/DDBJ databases">
        <authorList>
            <person name="Alioto T."/>
            <person name="Alioto T."/>
            <person name="Gomez Garrido J."/>
        </authorList>
    </citation>
    <scope>NUCLEOTIDE SEQUENCE</scope>
</reference>
<evidence type="ECO:0000256" key="5">
    <source>
        <dbReference type="ARBA" id="ARBA00023054"/>
    </source>
</evidence>
<keyword evidence="2" id="KW-0963">Cytoplasm</keyword>
<dbReference type="Pfam" id="PF12845">
    <property type="entry name" value="TBD"/>
    <property type="match status" value="1"/>
</dbReference>
<feature type="coiled-coil region" evidence="8">
    <location>
        <begin position="84"/>
        <end position="111"/>
    </location>
</feature>
<dbReference type="InterPro" id="IPR024581">
    <property type="entry name" value="TBD"/>
</dbReference>
<evidence type="ECO:0000256" key="6">
    <source>
        <dbReference type="ARBA" id="ARBA00040858"/>
    </source>
</evidence>
<gene>
    <name evidence="10" type="ORF">PECUL_23A048970</name>
</gene>
<dbReference type="PANTHER" id="PTHR14432:SF6">
    <property type="entry name" value="5-AZACYTIDINE-INDUCED PROTEIN 2"/>
    <property type="match status" value="1"/>
</dbReference>
<comment type="function">
    <text evidence="7">Adapter protein which binds TBK1 and IKBKE playing a role in antiviral innate immunity. Activates serine/threonine-protein kinase TBK1 and facilitates its oligomerization. Enhances the phosphorylation of NF-kappa-B p65 subunit RELA by TBK1. Promotes TBK1-induced as well as TNF-alpha or PMA-induced activation of NF-kappa-B. Participates in IFNB promoter activation via TICAM1.</text>
</comment>
<proteinExistence type="predicted"/>
<evidence type="ECO:0000256" key="1">
    <source>
        <dbReference type="ARBA" id="ARBA00004496"/>
    </source>
</evidence>
<evidence type="ECO:0000259" key="9">
    <source>
        <dbReference type="Pfam" id="PF12845"/>
    </source>
</evidence>
<keyword evidence="4" id="KW-0832">Ubl conjugation</keyword>